<dbReference type="Gene3D" id="4.10.70.10">
    <property type="entry name" value="Disintegrin domain"/>
    <property type="match status" value="1"/>
</dbReference>
<dbReference type="Proteomes" id="UP001152320">
    <property type="component" value="Chromosome 6"/>
</dbReference>
<dbReference type="PROSITE" id="PS50214">
    <property type="entry name" value="DISINTEGRIN_2"/>
    <property type="match status" value="1"/>
</dbReference>
<accession>A0A9Q1C9J0</accession>
<feature type="binding site" evidence="4">
    <location>
        <position position="333"/>
    </location>
    <ligand>
        <name>Zn(2+)</name>
        <dbReference type="ChEBI" id="CHEBI:29105"/>
        <note>catalytic</note>
    </ligand>
</feature>
<dbReference type="EMBL" id="JAIZAY010000006">
    <property type="protein sequence ID" value="KAJ8040855.1"/>
    <property type="molecule type" value="Genomic_DNA"/>
</dbReference>
<feature type="active site" evidence="4">
    <location>
        <position position="334"/>
    </location>
</feature>
<dbReference type="GO" id="GO:0007219">
    <property type="term" value="P:Notch signaling pathway"/>
    <property type="evidence" value="ECO:0007669"/>
    <property type="project" value="TreeGrafter"/>
</dbReference>
<dbReference type="SMART" id="SM00050">
    <property type="entry name" value="DISIN"/>
    <property type="match status" value="1"/>
</dbReference>
<dbReference type="Pfam" id="PF13574">
    <property type="entry name" value="Reprolysin_2"/>
    <property type="match status" value="1"/>
</dbReference>
<protein>
    <recommendedName>
        <fullName evidence="2">ADAM10 endopeptidase</fullName>
        <ecNumber evidence="2">3.4.24.81</ecNumber>
    </recommendedName>
</protein>
<evidence type="ECO:0000256" key="2">
    <source>
        <dbReference type="ARBA" id="ARBA00012332"/>
    </source>
</evidence>
<feature type="binding site" evidence="4">
    <location>
        <position position="343"/>
    </location>
    <ligand>
        <name>Zn(2+)</name>
        <dbReference type="ChEBI" id="CHEBI:29105"/>
        <note>catalytic</note>
    </ligand>
</feature>
<feature type="domain" description="Disintegrin" evidence="6">
    <location>
        <begin position="409"/>
        <end position="513"/>
    </location>
</feature>
<dbReference type="Pfam" id="PF21299">
    <property type="entry name" value="ADAM10_Cys-rich"/>
    <property type="match status" value="1"/>
</dbReference>
<dbReference type="InterPro" id="IPR036436">
    <property type="entry name" value="Disintegrin_dom_sf"/>
</dbReference>
<dbReference type="PANTHER" id="PTHR45702:SF2">
    <property type="entry name" value="KUZBANIAN, ISOFORM A"/>
    <property type="match status" value="1"/>
</dbReference>
<keyword evidence="4" id="KW-0862">Zinc</keyword>
<dbReference type="PANTHER" id="PTHR45702">
    <property type="entry name" value="ADAM10/ADAM17 METALLOPEPTIDASE FAMILY MEMBER"/>
    <property type="match status" value="1"/>
</dbReference>
<dbReference type="SUPFAM" id="SSF55486">
    <property type="entry name" value="Metalloproteases ('zincins'), catalytic domain"/>
    <property type="match status" value="1"/>
</dbReference>
<dbReference type="PROSITE" id="PS50215">
    <property type="entry name" value="ADAM_MEPRO"/>
    <property type="match status" value="1"/>
</dbReference>
<dbReference type="InterPro" id="IPR001762">
    <property type="entry name" value="Disintegrin_dom"/>
</dbReference>
<dbReference type="GO" id="GO:0005886">
    <property type="term" value="C:plasma membrane"/>
    <property type="evidence" value="ECO:0007669"/>
    <property type="project" value="TreeGrafter"/>
</dbReference>
<evidence type="ECO:0000256" key="5">
    <source>
        <dbReference type="SAM" id="MobiDB-lite"/>
    </source>
</evidence>
<reference evidence="8" key="1">
    <citation type="submission" date="2021-10" db="EMBL/GenBank/DDBJ databases">
        <title>Tropical sea cucumber genome reveals ecological adaptation and Cuvierian tubules defense mechanism.</title>
        <authorList>
            <person name="Chen T."/>
        </authorList>
    </citation>
    <scope>NUCLEOTIDE SEQUENCE</scope>
    <source>
        <strain evidence="8">Nanhai2018</strain>
        <tissue evidence="8">Muscle</tissue>
    </source>
</reference>
<dbReference type="Pfam" id="PF00200">
    <property type="entry name" value="Disintegrin"/>
    <property type="match status" value="1"/>
</dbReference>
<evidence type="ECO:0000256" key="4">
    <source>
        <dbReference type="PROSITE-ProRule" id="PRU00276"/>
    </source>
</evidence>
<dbReference type="GO" id="GO:0046872">
    <property type="term" value="F:metal ion binding"/>
    <property type="evidence" value="ECO:0007669"/>
    <property type="project" value="UniProtKB-KW"/>
</dbReference>
<dbReference type="InterPro" id="IPR024079">
    <property type="entry name" value="MetalloPept_cat_dom_sf"/>
</dbReference>
<comment type="catalytic activity">
    <reaction evidence="1">
        <text>Endopeptidase of broad specificity.</text>
        <dbReference type="EC" id="3.4.24.81"/>
    </reaction>
</comment>
<evidence type="ECO:0000313" key="9">
    <source>
        <dbReference type="Proteomes" id="UP001152320"/>
    </source>
</evidence>
<comment type="caution">
    <text evidence="4">Lacks conserved residue(s) required for the propagation of feature annotation.</text>
</comment>
<keyword evidence="4" id="KW-0479">Metal-binding</keyword>
<feature type="region of interest" description="Disordered" evidence="5">
    <location>
        <begin position="138"/>
        <end position="160"/>
    </location>
</feature>
<feature type="domain" description="Peptidase M12B" evidence="7">
    <location>
        <begin position="164"/>
        <end position="394"/>
    </location>
</feature>
<evidence type="ECO:0000256" key="3">
    <source>
        <dbReference type="ARBA" id="ARBA00022685"/>
    </source>
</evidence>
<evidence type="ECO:0000256" key="1">
    <source>
        <dbReference type="ARBA" id="ARBA00001809"/>
    </source>
</evidence>
<keyword evidence="3" id="KW-0165">Cleavage on pair of basic residues</keyword>
<dbReference type="InterPro" id="IPR051489">
    <property type="entry name" value="ADAM_Metalloproteinase"/>
</dbReference>
<dbReference type="EC" id="3.4.24.81" evidence="2"/>
<evidence type="ECO:0000259" key="7">
    <source>
        <dbReference type="PROSITE" id="PS50215"/>
    </source>
</evidence>
<dbReference type="SUPFAM" id="SSF57552">
    <property type="entry name" value="Blood coagulation inhibitor (disintegrin)"/>
    <property type="match status" value="1"/>
</dbReference>
<evidence type="ECO:0000259" key="6">
    <source>
        <dbReference type="PROSITE" id="PS50214"/>
    </source>
</evidence>
<keyword evidence="9" id="KW-1185">Reference proteome</keyword>
<organism evidence="8 9">
    <name type="scientific">Holothuria leucospilota</name>
    <name type="common">Black long sea cucumber</name>
    <name type="synonym">Mertensiothuria leucospilota</name>
    <dbReference type="NCBI Taxonomy" id="206669"/>
    <lineage>
        <taxon>Eukaryota</taxon>
        <taxon>Metazoa</taxon>
        <taxon>Echinodermata</taxon>
        <taxon>Eleutherozoa</taxon>
        <taxon>Echinozoa</taxon>
        <taxon>Holothuroidea</taxon>
        <taxon>Aspidochirotacea</taxon>
        <taxon>Aspidochirotida</taxon>
        <taxon>Holothuriidae</taxon>
        <taxon>Holothuria</taxon>
    </lineage>
</organism>
<dbReference type="InterPro" id="IPR001590">
    <property type="entry name" value="Peptidase_M12B"/>
</dbReference>
<evidence type="ECO:0000313" key="8">
    <source>
        <dbReference type="EMBL" id="KAJ8040855.1"/>
    </source>
</evidence>
<dbReference type="GO" id="GO:0006509">
    <property type="term" value="P:membrane protein ectodomain proteolysis"/>
    <property type="evidence" value="ECO:0007669"/>
    <property type="project" value="TreeGrafter"/>
</dbReference>
<sequence>MCFFFRRFELDLRPDARHFSKQFTLEVNNEETQFTPDFLYVGRLKGDPSSFVHGSIINGRFSGSIYTDGSQEYHVEPAKHHFKGDQDFHSIIYRSSDLDFDHDQEGGCGAKHAILERMADFQKTALVDDDAINWSQKTHHAGENKYTSPNGRRSRSRRQTDGNTACNLFLQADHTYTEHFNEGDLETAISEVIESFNNHVFHVSQIYRTVVFGQWKDIEFVIDRIKVNTTDDKGPSNPFSDDYIGVEKFLELNSMQNHDSYCLAYVFADRDFNDGVLGLAWVGSPDPRTSGGICEEYKTFSGGVSQSLNTGIVTIQNYGSTVPSKVSYITFAHELGHNFGSPHDYPSQCKPGEQAGGRSEGNFIMYPSATSGDKPNNSKFSPCSISNMTQVLESKADCFVVWSTKKTGRPVCGNRIKEGEEECDCGYENECEDDPCCTPRPNDGSLPDSACKLKTILGMKAQCSPSIGPCCNQSCLYVNATEGKTCRQESECGFAALCDGTSAHCPNPDPKENLTTCNNNKQVCLAGSCSGSVCLKFNLEECFCDKPASAGDVDESCHQCCMYEGSCTSSSKIPEMQNYTMQYGELPIDSTDGTKILFQQPGTPCDDYLGYCDVFYKCRLVDSNGPLSRLTKAIFNPDLYENVFAWIQVRLRMLQKNEYVKNVWCRLVKF</sequence>
<proteinExistence type="predicted"/>
<name>A0A9Q1C9J0_HOLLE</name>
<gene>
    <name evidence="8" type="ORF">HOLleu_15277</name>
</gene>
<comment type="caution">
    <text evidence="8">The sequence shown here is derived from an EMBL/GenBank/DDBJ whole genome shotgun (WGS) entry which is preliminary data.</text>
</comment>
<dbReference type="Gene3D" id="3.40.390.10">
    <property type="entry name" value="Collagenase (Catalytic Domain)"/>
    <property type="match status" value="1"/>
</dbReference>
<dbReference type="AlphaFoldDB" id="A0A9Q1C9J0"/>
<feature type="binding site" evidence="4">
    <location>
        <position position="337"/>
    </location>
    <ligand>
        <name>Zn(2+)</name>
        <dbReference type="ChEBI" id="CHEBI:29105"/>
        <note>catalytic</note>
    </ligand>
</feature>
<dbReference type="GO" id="GO:0004222">
    <property type="term" value="F:metalloendopeptidase activity"/>
    <property type="evidence" value="ECO:0007669"/>
    <property type="project" value="InterPro"/>
</dbReference>
<dbReference type="OrthoDB" id="2149267at2759"/>
<dbReference type="InterPro" id="IPR049038">
    <property type="entry name" value="ADAM10_Cys-rich"/>
</dbReference>